<reference evidence="1 2" key="1">
    <citation type="submission" date="2019-02" db="EMBL/GenBank/DDBJ databases">
        <title>Deep-cultivation of Planctomycetes and their phenomic and genomic characterization uncovers novel biology.</title>
        <authorList>
            <person name="Wiegand S."/>
            <person name="Jogler M."/>
            <person name="Boedeker C."/>
            <person name="Pinto D."/>
            <person name="Vollmers J."/>
            <person name="Rivas-Marin E."/>
            <person name="Kohn T."/>
            <person name="Peeters S.H."/>
            <person name="Heuer A."/>
            <person name="Rast P."/>
            <person name="Oberbeckmann S."/>
            <person name="Bunk B."/>
            <person name="Jeske O."/>
            <person name="Meyerdierks A."/>
            <person name="Storesund J.E."/>
            <person name="Kallscheuer N."/>
            <person name="Luecker S."/>
            <person name="Lage O.M."/>
            <person name="Pohl T."/>
            <person name="Merkel B.J."/>
            <person name="Hornburger P."/>
            <person name="Mueller R.-W."/>
            <person name="Bruemmer F."/>
            <person name="Labrenz M."/>
            <person name="Spormann A.M."/>
            <person name="Op den Camp H."/>
            <person name="Overmann J."/>
            <person name="Amann R."/>
            <person name="Jetten M.S.M."/>
            <person name="Mascher T."/>
            <person name="Medema M.H."/>
            <person name="Devos D.P."/>
            <person name="Kaster A.-K."/>
            <person name="Ovreas L."/>
            <person name="Rohde M."/>
            <person name="Galperin M.Y."/>
            <person name="Jogler C."/>
        </authorList>
    </citation>
    <scope>NUCLEOTIDE SEQUENCE [LARGE SCALE GENOMIC DNA]</scope>
    <source>
        <strain evidence="1 2">Pan216</strain>
    </source>
</reference>
<evidence type="ECO:0000313" key="2">
    <source>
        <dbReference type="Proteomes" id="UP000317093"/>
    </source>
</evidence>
<accession>A0A518B8D2</accession>
<dbReference type="Proteomes" id="UP000317093">
    <property type="component" value="Chromosome"/>
</dbReference>
<gene>
    <name evidence="1" type="ORF">Pan216_41140</name>
</gene>
<dbReference type="AlphaFoldDB" id="A0A518B8D2"/>
<dbReference type="EMBL" id="CP036279">
    <property type="protein sequence ID" value="QDU63236.1"/>
    <property type="molecule type" value="Genomic_DNA"/>
</dbReference>
<organism evidence="1 2">
    <name type="scientific">Kolteria novifilia</name>
    <dbReference type="NCBI Taxonomy" id="2527975"/>
    <lineage>
        <taxon>Bacteria</taxon>
        <taxon>Pseudomonadati</taxon>
        <taxon>Planctomycetota</taxon>
        <taxon>Planctomycetia</taxon>
        <taxon>Kolteriales</taxon>
        <taxon>Kolteriaceae</taxon>
        <taxon>Kolteria</taxon>
    </lineage>
</organism>
<dbReference type="KEGG" id="knv:Pan216_41140"/>
<sequence>MVPIMSARKWGLQTGFLDSDEIGRATGQSSFPAADGRVFGSESMRLGAFVAFSPNNTEDDNRPW</sequence>
<evidence type="ECO:0000313" key="1">
    <source>
        <dbReference type="EMBL" id="QDU63236.1"/>
    </source>
</evidence>
<name>A0A518B8D2_9BACT</name>
<protein>
    <submittedName>
        <fullName evidence="1">Uncharacterized protein</fullName>
    </submittedName>
</protein>
<proteinExistence type="predicted"/>
<keyword evidence="2" id="KW-1185">Reference proteome</keyword>